<organism evidence="6 7">
    <name type="scientific">Pristionchus mayeri</name>
    <dbReference type="NCBI Taxonomy" id="1317129"/>
    <lineage>
        <taxon>Eukaryota</taxon>
        <taxon>Metazoa</taxon>
        <taxon>Ecdysozoa</taxon>
        <taxon>Nematoda</taxon>
        <taxon>Chromadorea</taxon>
        <taxon>Rhabditida</taxon>
        <taxon>Rhabditina</taxon>
        <taxon>Diplogasteromorpha</taxon>
        <taxon>Diplogasteroidea</taxon>
        <taxon>Neodiplogasteridae</taxon>
        <taxon>Pristionchus</taxon>
    </lineage>
</organism>
<feature type="compositionally biased region" description="Polar residues" evidence="2">
    <location>
        <begin position="314"/>
        <end position="328"/>
    </location>
</feature>
<dbReference type="InterPro" id="IPR012336">
    <property type="entry name" value="Thioredoxin-like_fold"/>
</dbReference>
<dbReference type="InterPro" id="IPR050931">
    <property type="entry name" value="Mito_Protein_Transport_Metaxin"/>
</dbReference>
<keyword evidence="3" id="KW-0812">Transmembrane</keyword>
<evidence type="ECO:0000256" key="3">
    <source>
        <dbReference type="SAM" id="Phobius"/>
    </source>
</evidence>
<dbReference type="CDD" id="cd03193">
    <property type="entry name" value="GST_C_Metaxin"/>
    <property type="match status" value="1"/>
</dbReference>
<proteinExistence type="inferred from homology"/>
<keyword evidence="3" id="KW-0472">Membrane</keyword>
<dbReference type="SUPFAM" id="SSF47616">
    <property type="entry name" value="GST C-terminal domain-like"/>
    <property type="match status" value="1"/>
</dbReference>
<dbReference type="InterPro" id="IPR036282">
    <property type="entry name" value="Glutathione-S-Trfase_C_sf"/>
</dbReference>
<keyword evidence="7" id="KW-1185">Reference proteome</keyword>
<feature type="domain" description="Thioredoxin-like fold" evidence="5">
    <location>
        <begin position="76"/>
        <end position="169"/>
    </location>
</feature>
<dbReference type="EMBL" id="BTRK01000002">
    <property type="protein sequence ID" value="GMR36527.1"/>
    <property type="molecule type" value="Genomic_DNA"/>
</dbReference>
<evidence type="ECO:0000256" key="2">
    <source>
        <dbReference type="SAM" id="MobiDB-lite"/>
    </source>
</evidence>
<comment type="similarity">
    <text evidence="1">Belongs to the FAX family.</text>
</comment>
<dbReference type="SFLD" id="SFLDG01180">
    <property type="entry name" value="SUF1"/>
    <property type="match status" value="1"/>
</dbReference>
<protein>
    <recommendedName>
        <fullName evidence="8">Glutathione S-transferase</fullName>
    </recommendedName>
</protein>
<dbReference type="InterPro" id="IPR026928">
    <property type="entry name" value="FAX/IsoI-like"/>
</dbReference>
<dbReference type="InterPro" id="IPR040079">
    <property type="entry name" value="Glutathione_S-Trfase"/>
</dbReference>
<dbReference type="AlphaFoldDB" id="A0AAN5CB35"/>
<dbReference type="GO" id="GO:0005737">
    <property type="term" value="C:cytoplasm"/>
    <property type="evidence" value="ECO:0007669"/>
    <property type="project" value="TreeGrafter"/>
</dbReference>
<evidence type="ECO:0000313" key="7">
    <source>
        <dbReference type="Proteomes" id="UP001328107"/>
    </source>
</evidence>
<dbReference type="SFLD" id="SFLDG01200">
    <property type="entry name" value="SUF1.1"/>
    <property type="match status" value="1"/>
</dbReference>
<dbReference type="InterPro" id="IPR033468">
    <property type="entry name" value="Metaxin_GST"/>
</dbReference>
<name>A0AAN5CB35_9BILA</name>
<evidence type="ECO:0008006" key="8">
    <source>
        <dbReference type="Google" id="ProtNLM"/>
    </source>
</evidence>
<accession>A0AAN5CB35</accession>
<evidence type="ECO:0000313" key="6">
    <source>
        <dbReference type="EMBL" id="GMR36527.1"/>
    </source>
</evidence>
<reference evidence="7" key="1">
    <citation type="submission" date="2022-10" db="EMBL/GenBank/DDBJ databases">
        <title>Genome assembly of Pristionchus species.</title>
        <authorList>
            <person name="Yoshida K."/>
            <person name="Sommer R.J."/>
        </authorList>
    </citation>
    <scope>NUCLEOTIDE SEQUENCE [LARGE SCALE GENOMIC DNA]</scope>
    <source>
        <strain evidence="7">RS5460</strain>
    </source>
</reference>
<dbReference type="SFLD" id="SFLDS00019">
    <property type="entry name" value="Glutathione_Transferase_(cytos"/>
    <property type="match status" value="1"/>
</dbReference>
<dbReference type="Proteomes" id="UP001328107">
    <property type="component" value="Unassembled WGS sequence"/>
</dbReference>
<comment type="caution">
    <text evidence="6">The sequence shown here is derived from an EMBL/GenBank/DDBJ whole genome shotgun (WGS) entry which is preliminary data.</text>
</comment>
<feature type="transmembrane region" description="Helical" evidence="3">
    <location>
        <begin position="21"/>
        <end position="42"/>
    </location>
</feature>
<sequence length="328" mass="36586">MSDSQSVSFQELTKALEDLPLWGKTLVAGGAVLACYLPYAWFTSNKRASPLKSDFKPGIVYLYQLPRTKELPSISASCLKLETWLRMAEIPYENVHCGLGTRGLDGAIPFVELDGKEISHSALAITHLKEKFSKGSLDDHFNDEQKASCHAFERLLHLSLASSHLIYRAENADKLMGLIPANNFGVFASIFSIFVTKAYLGRCASIISSSSLGGYSRDQRISLGKEDLHALSKYLGSKHFFTGFKPTSIDASIFASLAQILFVPYESEHKKLLNDECNNLVKFVDRMKSRFWPDWADATTKFTTDSNWKRKLSTPPNGSRAQTPQKLD</sequence>
<dbReference type="Pfam" id="PF17172">
    <property type="entry name" value="GST_N_4"/>
    <property type="match status" value="1"/>
</dbReference>
<feature type="domain" description="Metaxin glutathione S-transferase" evidence="4">
    <location>
        <begin position="224"/>
        <end position="287"/>
    </location>
</feature>
<dbReference type="CDD" id="cd03080">
    <property type="entry name" value="GST_N_Metaxin_like"/>
    <property type="match status" value="1"/>
</dbReference>
<evidence type="ECO:0000256" key="1">
    <source>
        <dbReference type="ARBA" id="ARBA00006475"/>
    </source>
</evidence>
<dbReference type="Pfam" id="PF17171">
    <property type="entry name" value="GST_C_6"/>
    <property type="match status" value="1"/>
</dbReference>
<gene>
    <name evidence="6" type="ORF">PMAYCL1PPCAC_06722</name>
</gene>
<feature type="region of interest" description="Disordered" evidence="2">
    <location>
        <begin position="307"/>
        <end position="328"/>
    </location>
</feature>
<dbReference type="Gene3D" id="1.20.1050.10">
    <property type="match status" value="1"/>
</dbReference>
<dbReference type="PANTHER" id="PTHR12289:SF41">
    <property type="entry name" value="FAILED AXON CONNECTIONS-RELATED"/>
    <property type="match status" value="1"/>
</dbReference>
<evidence type="ECO:0000259" key="5">
    <source>
        <dbReference type="Pfam" id="PF17172"/>
    </source>
</evidence>
<evidence type="ECO:0000259" key="4">
    <source>
        <dbReference type="Pfam" id="PF17171"/>
    </source>
</evidence>
<dbReference type="PANTHER" id="PTHR12289">
    <property type="entry name" value="METAXIN RELATED"/>
    <property type="match status" value="1"/>
</dbReference>
<keyword evidence="3" id="KW-1133">Transmembrane helix</keyword>